<dbReference type="SUPFAM" id="SSF52540">
    <property type="entry name" value="P-loop containing nucleoside triphosphate hydrolases"/>
    <property type="match status" value="1"/>
</dbReference>
<evidence type="ECO:0000256" key="4">
    <source>
        <dbReference type="ARBA" id="ARBA00022840"/>
    </source>
</evidence>
<protein>
    <recommendedName>
        <fullName evidence="5">ABC transporter domain-containing protein</fullName>
    </recommendedName>
</protein>
<dbReference type="InterPro" id="IPR015860">
    <property type="entry name" value="ABC_transpr_TagH-like"/>
</dbReference>
<dbReference type="GO" id="GO:0005524">
    <property type="term" value="F:ATP binding"/>
    <property type="evidence" value="ECO:0007669"/>
    <property type="project" value="UniProtKB-KW"/>
</dbReference>
<comment type="similarity">
    <text evidence="1">Belongs to the ABC transporter superfamily.</text>
</comment>
<reference evidence="6" key="1">
    <citation type="submission" date="2018-05" db="EMBL/GenBank/DDBJ databases">
        <authorList>
            <person name="Lanie J.A."/>
            <person name="Ng W.-L."/>
            <person name="Kazmierczak K.M."/>
            <person name="Andrzejewski T.M."/>
            <person name="Davidsen T.M."/>
            <person name="Wayne K.J."/>
            <person name="Tettelin H."/>
            <person name="Glass J.I."/>
            <person name="Rusch D."/>
            <person name="Podicherti R."/>
            <person name="Tsui H.-C.T."/>
            <person name="Winkler M.E."/>
        </authorList>
    </citation>
    <scope>NUCLEOTIDE SEQUENCE</scope>
</reference>
<dbReference type="Gene3D" id="2.70.50.60">
    <property type="entry name" value="abc- transporter (atp binding component) like domain"/>
    <property type="match status" value="1"/>
</dbReference>
<keyword evidence="4" id="KW-0067">ATP-binding</keyword>
<proteinExistence type="inferred from homology"/>
<dbReference type="InterPro" id="IPR029439">
    <property type="entry name" value="Wzt_C"/>
</dbReference>
<dbReference type="InterPro" id="IPR050683">
    <property type="entry name" value="Bact_Polysacc_Export_ATP-bd"/>
</dbReference>
<feature type="domain" description="ABC transporter" evidence="5">
    <location>
        <begin position="12"/>
        <end position="236"/>
    </location>
</feature>
<dbReference type="GO" id="GO:0016020">
    <property type="term" value="C:membrane"/>
    <property type="evidence" value="ECO:0007669"/>
    <property type="project" value="InterPro"/>
</dbReference>
<evidence type="ECO:0000256" key="3">
    <source>
        <dbReference type="ARBA" id="ARBA00022741"/>
    </source>
</evidence>
<dbReference type="PROSITE" id="PS50893">
    <property type="entry name" value="ABC_TRANSPORTER_2"/>
    <property type="match status" value="1"/>
</dbReference>
<evidence type="ECO:0000259" key="5">
    <source>
        <dbReference type="PROSITE" id="PS50893"/>
    </source>
</evidence>
<keyword evidence="3" id="KW-0547">Nucleotide-binding</keyword>
<evidence type="ECO:0000256" key="2">
    <source>
        <dbReference type="ARBA" id="ARBA00022448"/>
    </source>
</evidence>
<dbReference type="GO" id="GO:0140359">
    <property type="term" value="F:ABC-type transporter activity"/>
    <property type="evidence" value="ECO:0007669"/>
    <property type="project" value="InterPro"/>
</dbReference>
<keyword evidence="2" id="KW-0813">Transport</keyword>
<name>A0A382D4B6_9ZZZZ</name>
<dbReference type="InterPro" id="IPR003593">
    <property type="entry name" value="AAA+_ATPase"/>
</dbReference>
<accession>A0A382D4B6</accession>
<dbReference type="PANTHER" id="PTHR46743:SF2">
    <property type="entry name" value="TEICHOIC ACIDS EXPORT ATP-BINDING PROTEIN TAGH"/>
    <property type="match status" value="1"/>
</dbReference>
<evidence type="ECO:0000256" key="1">
    <source>
        <dbReference type="ARBA" id="ARBA00005417"/>
    </source>
</evidence>
<dbReference type="Pfam" id="PF14524">
    <property type="entry name" value="Wzt_C"/>
    <property type="match status" value="1"/>
</dbReference>
<evidence type="ECO:0000313" key="6">
    <source>
        <dbReference type="EMBL" id="SVB32393.1"/>
    </source>
</evidence>
<dbReference type="PANTHER" id="PTHR46743">
    <property type="entry name" value="TEICHOIC ACIDS EXPORT ATP-BINDING PROTEIN TAGH"/>
    <property type="match status" value="1"/>
</dbReference>
<organism evidence="6">
    <name type="scientific">marine metagenome</name>
    <dbReference type="NCBI Taxonomy" id="408172"/>
    <lineage>
        <taxon>unclassified sequences</taxon>
        <taxon>metagenomes</taxon>
        <taxon>ecological metagenomes</taxon>
    </lineage>
</organism>
<dbReference type="GO" id="GO:0016887">
    <property type="term" value="F:ATP hydrolysis activity"/>
    <property type="evidence" value="ECO:0007669"/>
    <property type="project" value="InterPro"/>
</dbReference>
<dbReference type="InterPro" id="IPR003439">
    <property type="entry name" value="ABC_transporter-like_ATP-bd"/>
</dbReference>
<dbReference type="Gene3D" id="3.40.50.300">
    <property type="entry name" value="P-loop containing nucleotide triphosphate hydrolases"/>
    <property type="match status" value="1"/>
</dbReference>
<dbReference type="SMART" id="SM00382">
    <property type="entry name" value="AAA"/>
    <property type="match status" value="1"/>
</dbReference>
<feature type="non-terminal residue" evidence="6">
    <location>
        <position position="1"/>
    </location>
</feature>
<dbReference type="EMBL" id="UINC01037223">
    <property type="protein sequence ID" value="SVB32393.1"/>
    <property type="molecule type" value="Genomic_DNA"/>
</dbReference>
<gene>
    <name evidence="6" type="ORF">METZ01_LOCUS185247</name>
</gene>
<dbReference type="InterPro" id="IPR027417">
    <property type="entry name" value="P-loop_NTPase"/>
</dbReference>
<sequence length="398" mass="43981">VGKAYRDWGHEIRRVLSWFGLPLRSRQEYWALQSINLKISPGESVGIVGQNGAGKSTLLKMIAGVLDPTTGQIEKRGRIGAVLELGLGFHPDLSGRENSLHSLALLGFSKLEIRALIAEVESFAEIGEAFDHPLRTYSSGMEMRVAFAVATAHRPDLLIIDEALSVGDAYFQHKSFERIRKFKNAGTSLIFVSHGLQEVRLLCDRVLLLEEGNLLKDGSPGEVLDYYNALIADRSSKTAILQQQDEQGLVRTRSGSGEVELGEVLLLDESGKQVETVFVGQQLKLQLSVFTNEAIPELVVGMLIRNSLGVEIFGTNSHYLDQQLIGLSAGKKISMQFNFKAHLGPGNYSVSVALHQSESHVAKNFDWQDFAVIFEVFNKSHQIFTGTSWLPVTFEKLS</sequence>
<dbReference type="Pfam" id="PF00005">
    <property type="entry name" value="ABC_tran"/>
    <property type="match status" value="1"/>
</dbReference>
<dbReference type="CDD" id="cd10147">
    <property type="entry name" value="Wzt_C-like"/>
    <property type="match status" value="1"/>
</dbReference>
<dbReference type="AlphaFoldDB" id="A0A382D4B6"/>
<dbReference type="CDD" id="cd03220">
    <property type="entry name" value="ABC_KpsT_Wzt"/>
    <property type="match status" value="1"/>
</dbReference>